<feature type="transmembrane region" description="Helical" evidence="1">
    <location>
        <begin position="90"/>
        <end position="107"/>
    </location>
</feature>
<organism evidence="2">
    <name type="scientific">bioreactor metagenome</name>
    <dbReference type="NCBI Taxonomy" id="1076179"/>
    <lineage>
        <taxon>unclassified sequences</taxon>
        <taxon>metagenomes</taxon>
        <taxon>ecological metagenomes</taxon>
    </lineage>
</organism>
<keyword evidence="1" id="KW-1133">Transmembrane helix</keyword>
<feature type="transmembrane region" description="Helical" evidence="1">
    <location>
        <begin position="147"/>
        <end position="167"/>
    </location>
</feature>
<dbReference type="InterPro" id="IPR021205">
    <property type="entry name" value="Lanti_perm_SpaE/MutE/EpiE-like"/>
</dbReference>
<evidence type="ECO:0000313" key="2">
    <source>
        <dbReference type="EMBL" id="MPN35761.1"/>
    </source>
</evidence>
<gene>
    <name evidence="2" type="ORF">SDC9_183260</name>
</gene>
<feature type="transmembrane region" description="Helical" evidence="1">
    <location>
        <begin position="62"/>
        <end position="83"/>
    </location>
</feature>
<sequence length="176" mass="19678">MKDQKKLHNHAILALPVNPEKMMLGKILIGVIFSFIACMLFPLIILLGVFKDAHWIPILLSFWASLLLFLTTAWLVPFSFFLLEHLGTSVTVLLQVGLYAVCAVFFTETDFWWVPYAIPARLMCSVIQVRPNGLSVPAGDALLNPNVILPGIAITLALFAFMTIITVRSYRTMEAK</sequence>
<dbReference type="EMBL" id="VSSQ01089560">
    <property type="protein sequence ID" value="MPN35761.1"/>
    <property type="molecule type" value="Genomic_DNA"/>
</dbReference>
<accession>A0A645H9R9</accession>
<reference evidence="2" key="1">
    <citation type="submission" date="2019-08" db="EMBL/GenBank/DDBJ databases">
        <authorList>
            <person name="Kucharzyk K."/>
            <person name="Murdoch R.W."/>
            <person name="Higgins S."/>
            <person name="Loffler F."/>
        </authorList>
    </citation>
    <scope>NUCLEOTIDE SEQUENCE</scope>
</reference>
<feature type="transmembrane region" description="Helical" evidence="1">
    <location>
        <begin position="27"/>
        <end position="50"/>
    </location>
</feature>
<comment type="caution">
    <text evidence="2">The sequence shown here is derived from an EMBL/GenBank/DDBJ whole genome shotgun (WGS) entry which is preliminary data.</text>
</comment>
<evidence type="ECO:0000256" key="1">
    <source>
        <dbReference type="SAM" id="Phobius"/>
    </source>
</evidence>
<protein>
    <recommendedName>
        <fullName evidence="3">ABC-2 type transporter domain-containing protein</fullName>
    </recommendedName>
</protein>
<dbReference type="AlphaFoldDB" id="A0A645H9R9"/>
<keyword evidence="1" id="KW-0812">Transmembrane</keyword>
<name>A0A645H9R9_9ZZZZ</name>
<evidence type="ECO:0008006" key="3">
    <source>
        <dbReference type="Google" id="ProtNLM"/>
    </source>
</evidence>
<keyword evidence="1" id="KW-0472">Membrane</keyword>
<proteinExistence type="predicted"/>
<dbReference type="CDD" id="cd21807">
    <property type="entry name" value="ABC-2_lan_permease_MutE_EpiE-like"/>
    <property type="match status" value="1"/>
</dbReference>